<reference evidence="1" key="1">
    <citation type="submission" date="2021-06" db="EMBL/GenBank/DDBJ databases">
        <authorList>
            <person name="Kallberg Y."/>
            <person name="Tangrot J."/>
            <person name="Rosling A."/>
        </authorList>
    </citation>
    <scope>NUCLEOTIDE SEQUENCE</scope>
    <source>
        <strain evidence="1">FL966</strain>
    </source>
</reference>
<dbReference type="Proteomes" id="UP000789759">
    <property type="component" value="Unassembled WGS sequence"/>
</dbReference>
<name>A0A9N9NRY8_9GLOM</name>
<protein>
    <submittedName>
        <fullName evidence="1">12334_t:CDS:1</fullName>
    </submittedName>
</protein>
<evidence type="ECO:0000313" key="1">
    <source>
        <dbReference type="EMBL" id="CAG8752229.1"/>
    </source>
</evidence>
<evidence type="ECO:0000313" key="2">
    <source>
        <dbReference type="Proteomes" id="UP000789759"/>
    </source>
</evidence>
<gene>
    <name evidence="1" type="ORF">CPELLU_LOCUS14776</name>
</gene>
<sequence>LNIGVLVSVMVGDDGIDRGDHEAIENFVAELAGMLKWPVVNDKESELGRFSDESICL</sequence>
<dbReference type="EMBL" id="CAJVQA010018116">
    <property type="protein sequence ID" value="CAG8752229.1"/>
    <property type="molecule type" value="Genomic_DNA"/>
</dbReference>
<accession>A0A9N9NRY8</accession>
<feature type="non-terminal residue" evidence="1">
    <location>
        <position position="1"/>
    </location>
</feature>
<comment type="caution">
    <text evidence="1">The sequence shown here is derived from an EMBL/GenBank/DDBJ whole genome shotgun (WGS) entry which is preliminary data.</text>
</comment>
<feature type="non-terminal residue" evidence="1">
    <location>
        <position position="57"/>
    </location>
</feature>
<dbReference type="AlphaFoldDB" id="A0A9N9NRY8"/>
<keyword evidence="2" id="KW-1185">Reference proteome</keyword>
<organism evidence="1 2">
    <name type="scientific">Cetraspora pellucida</name>
    <dbReference type="NCBI Taxonomy" id="1433469"/>
    <lineage>
        <taxon>Eukaryota</taxon>
        <taxon>Fungi</taxon>
        <taxon>Fungi incertae sedis</taxon>
        <taxon>Mucoromycota</taxon>
        <taxon>Glomeromycotina</taxon>
        <taxon>Glomeromycetes</taxon>
        <taxon>Diversisporales</taxon>
        <taxon>Gigasporaceae</taxon>
        <taxon>Cetraspora</taxon>
    </lineage>
</organism>
<proteinExistence type="predicted"/>